<keyword evidence="2" id="KW-0121">Carboxypeptidase</keyword>
<evidence type="ECO:0000256" key="2">
    <source>
        <dbReference type="ARBA" id="ARBA00022645"/>
    </source>
</evidence>
<keyword evidence="4" id="KW-0732">Signal</keyword>
<name>A0A7S3AIU6_9EUKA</name>
<dbReference type="Gene3D" id="3.40.50.1820">
    <property type="entry name" value="alpha/beta hydrolase"/>
    <property type="match status" value="1"/>
</dbReference>
<keyword evidence="3" id="KW-0645">Protease</keyword>
<evidence type="ECO:0000256" key="5">
    <source>
        <dbReference type="ARBA" id="ARBA00022801"/>
    </source>
</evidence>
<protein>
    <recommendedName>
        <fullName evidence="8">Carboxypeptidase</fullName>
    </recommendedName>
</protein>
<organism evidence="7">
    <name type="scientific">Haptolina ericina</name>
    <dbReference type="NCBI Taxonomy" id="156174"/>
    <lineage>
        <taxon>Eukaryota</taxon>
        <taxon>Haptista</taxon>
        <taxon>Haptophyta</taxon>
        <taxon>Prymnesiophyceae</taxon>
        <taxon>Prymnesiales</taxon>
        <taxon>Prymnesiaceae</taxon>
        <taxon>Haptolina</taxon>
    </lineage>
</organism>
<reference evidence="7" key="1">
    <citation type="submission" date="2021-01" db="EMBL/GenBank/DDBJ databases">
        <authorList>
            <person name="Corre E."/>
            <person name="Pelletier E."/>
            <person name="Niang G."/>
            <person name="Scheremetjew M."/>
            <person name="Finn R."/>
            <person name="Kale V."/>
            <person name="Holt S."/>
            <person name="Cochrane G."/>
            <person name="Meng A."/>
            <person name="Brown T."/>
            <person name="Cohen L."/>
        </authorList>
    </citation>
    <scope>NUCLEOTIDE SEQUENCE</scope>
    <source>
        <strain evidence="7">CCMP281</strain>
    </source>
</reference>
<evidence type="ECO:0000256" key="4">
    <source>
        <dbReference type="ARBA" id="ARBA00022729"/>
    </source>
</evidence>
<evidence type="ECO:0008006" key="8">
    <source>
        <dbReference type="Google" id="ProtNLM"/>
    </source>
</evidence>
<dbReference type="AlphaFoldDB" id="A0A7S3AIU6"/>
<dbReference type="EMBL" id="HBHX01012106">
    <property type="protein sequence ID" value="CAE0106080.1"/>
    <property type="molecule type" value="Transcribed_RNA"/>
</dbReference>
<dbReference type="SUPFAM" id="SSF53474">
    <property type="entry name" value="alpha/beta-Hydrolases"/>
    <property type="match status" value="1"/>
</dbReference>
<dbReference type="GO" id="GO:0004185">
    <property type="term" value="F:serine-type carboxypeptidase activity"/>
    <property type="evidence" value="ECO:0007669"/>
    <property type="project" value="InterPro"/>
</dbReference>
<keyword evidence="5" id="KW-0378">Hydrolase</keyword>
<gene>
    <name evidence="7" type="ORF">HERI1096_LOCUS6738</name>
</gene>
<evidence type="ECO:0000256" key="6">
    <source>
        <dbReference type="ARBA" id="ARBA00023180"/>
    </source>
</evidence>
<proteinExistence type="inferred from homology"/>
<dbReference type="InterPro" id="IPR001563">
    <property type="entry name" value="Peptidase_S10"/>
</dbReference>
<dbReference type="GO" id="GO:0006508">
    <property type="term" value="P:proteolysis"/>
    <property type="evidence" value="ECO:0007669"/>
    <property type="project" value="UniProtKB-KW"/>
</dbReference>
<sequence length="300" mass="32701">MLTAPSPQLRSNDFYATGESYAGKYVPAVAYTIQERNKVAAKKINLKGIAIGDGAFDPPTQFTGFGPLLFNIGLADTRAKKLYDAYDQRFTASLAAGDRVAAFRSFDEMLNGDYAPTTFYGNTTGMGSNYFNFGLEPGAASLTKRTFPTWLAQPQIAAALHVGSVPYSVFNQTVEDRLLSDWVVGVVPMLQPLMDAYDVLIYSGQYDVILGPPGTERAIDKLKWSGATRYATVPTQQFTVGDDLAGYSREALSDQNTKFAYVMLRGCGHMVPTDQPVRAHEMIRRFLVPFAPLPPSASGA</sequence>
<dbReference type="PANTHER" id="PTHR11802">
    <property type="entry name" value="SERINE PROTEASE FAMILY S10 SERINE CARBOXYPEPTIDASE"/>
    <property type="match status" value="1"/>
</dbReference>
<dbReference type="Pfam" id="PF00450">
    <property type="entry name" value="Peptidase_S10"/>
    <property type="match status" value="1"/>
</dbReference>
<dbReference type="PANTHER" id="PTHR11802:SF472">
    <property type="entry name" value="SERINE CARBOXYPEPTIDASE CPVL-RELATED"/>
    <property type="match status" value="1"/>
</dbReference>
<accession>A0A7S3AIU6</accession>
<evidence type="ECO:0000256" key="1">
    <source>
        <dbReference type="ARBA" id="ARBA00009431"/>
    </source>
</evidence>
<comment type="similarity">
    <text evidence="1">Belongs to the peptidase S10 family.</text>
</comment>
<evidence type="ECO:0000256" key="3">
    <source>
        <dbReference type="ARBA" id="ARBA00022670"/>
    </source>
</evidence>
<dbReference type="InterPro" id="IPR029058">
    <property type="entry name" value="AB_hydrolase_fold"/>
</dbReference>
<keyword evidence="6" id="KW-0325">Glycoprotein</keyword>
<dbReference type="PRINTS" id="PR00724">
    <property type="entry name" value="CRBOXYPTASEC"/>
</dbReference>
<evidence type="ECO:0000313" key="7">
    <source>
        <dbReference type="EMBL" id="CAE0106080.1"/>
    </source>
</evidence>